<evidence type="ECO:0000313" key="3">
    <source>
        <dbReference type="EMBL" id="KAK8863732.1"/>
    </source>
</evidence>
<proteinExistence type="predicted"/>
<dbReference type="Proteomes" id="UP001470230">
    <property type="component" value="Unassembled WGS sequence"/>
</dbReference>
<dbReference type="EMBL" id="JAPFFF010000271">
    <property type="protein sequence ID" value="KAK8834929.1"/>
    <property type="molecule type" value="Genomic_DNA"/>
</dbReference>
<keyword evidence="4" id="KW-1185">Reference proteome</keyword>
<protein>
    <submittedName>
        <fullName evidence="2">Uncharacterized protein</fullName>
    </submittedName>
</protein>
<evidence type="ECO:0000313" key="2">
    <source>
        <dbReference type="EMBL" id="KAK8834929.1"/>
    </source>
</evidence>
<name>A0ABR2GLY0_9EUKA</name>
<feature type="region of interest" description="Disordered" evidence="1">
    <location>
        <begin position="1"/>
        <end position="20"/>
    </location>
</feature>
<accession>A0ABR2GLY0</accession>
<organism evidence="2 4">
    <name type="scientific">Tritrichomonas musculus</name>
    <dbReference type="NCBI Taxonomy" id="1915356"/>
    <lineage>
        <taxon>Eukaryota</taxon>
        <taxon>Metamonada</taxon>
        <taxon>Parabasalia</taxon>
        <taxon>Tritrichomonadida</taxon>
        <taxon>Tritrichomonadidae</taxon>
        <taxon>Tritrichomonas</taxon>
    </lineage>
</organism>
<dbReference type="EMBL" id="JAPFFF010000017">
    <property type="protein sequence ID" value="KAK8863732.1"/>
    <property type="molecule type" value="Genomic_DNA"/>
</dbReference>
<evidence type="ECO:0000256" key="1">
    <source>
        <dbReference type="SAM" id="MobiDB-lite"/>
    </source>
</evidence>
<reference evidence="2 4" key="1">
    <citation type="submission" date="2024-04" db="EMBL/GenBank/DDBJ databases">
        <title>Tritrichomonas musculus Genome.</title>
        <authorList>
            <person name="Alves-Ferreira E."/>
            <person name="Grigg M."/>
            <person name="Lorenzi H."/>
            <person name="Galac M."/>
        </authorList>
    </citation>
    <scope>NUCLEOTIDE SEQUENCE [LARGE SCALE GENOMIC DNA]</scope>
    <source>
        <strain evidence="2 4">EAF2021</strain>
    </source>
</reference>
<feature type="compositionally biased region" description="Basic and acidic residues" evidence="1">
    <location>
        <begin position="10"/>
        <end position="20"/>
    </location>
</feature>
<sequence>MSCRCRSPKKREEEEQKKQKDIPIKNYYYNPIESDQITEAMSDYYMFLTLKNRCQNHNYSLVLDTKN</sequence>
<gene>
    <name evidence="3" type="ORF">M9Y10_011422</name>
    <name evidence="2" type="ORF">M9Y10_020964</name>
</gene>
<comment type="caution">
    <text evidence="2">The sequence shown here is derived from an EMBL/GenBank/DDBJ whole genome shotgun (WGS) entry which is preliminary data.</text>
</comment>
<evidence type="ECO:0000313" key="4">
    <source>
        <dbReference type="Proteomes" id="UP001470230"/>
    </source>
</evidence>